<feature type="compositionally biased region" description="Basic and acidic residues" evidence="1">
    <location>
        <begin position="309"/>
        <end position="322"/>
    </location>
</feature>
<organism evidence="2 3">
    <name type="scientific">Symbiodinium natans</name>
    <dbReference type="NCBI Taxonomy" id="878477"/>
    <lineage>
        <taxon>Eukaryota</taxon>
        <taxon>Sar</taxon>
        <taxon>Alveolata</taxon>
        <taxon>Dinophyceae</taxon>
        <taxon>Suessiales</taxon>
        <taxon>Symbiodiniaceae</taxon>
        <taxon>Symbiodinium</taxon>
    </lineage>
</organism>
<proteinExistence type="predicted"/>
<evidence type="ECO:0000313" key="3">
    <source>
        <dbReference type="Proteomes" id="UP000604046"/>
    </source>
</evidence>
<protein>
    <submittedName>
        <fullName evidence="2">Uncharacterized protein</fullName>
    </submittedName>
</protein>
<comment type="caution">
    <text evidence="2">The sequence shown here is derived from an EMBL/GenBank/DDBJ whole genome shotgun (WGS) entry which is preliminary data.</text>
</comment>
<gene>
    <name evidence="2" type="ORF">SNAT2548_LOCUS18116</name>
</gene>
<accession>A0A812PD43</accession>
<keyword evidence="3" id="KW-1185">Reference proteome</keyword>
<name>A0A812PD43_9DINO</name>
<dbReference type="OrthoDB" id="432905at2759"/>
<sequence length="367" mass="42164">MYAEELTLTLQALARYELGNPTVVAQLMRVVQSEIKEFRLRYLCATAGALGTMQACPVDLMAVLDSHAQFEVDTINTQELLDNVQAFPLLEYSWRPYEELCLGEFLRRVAKFRIAEEVDQLVDPFQVLFFLQARGHLHANYLRALTQWCLRGVHRPNVRSERRPTTAQLVLLYDYCREHGLEEEPALNDTLSYFVESGGGKWHALYARPLAYKKKRNYIRKEDPLKDVELPRLGSRASDSAKPKMLEDLPGLPGLPQEDSSESREIVEAETATVEGFHKKPSESSPLLEKADSTVRARISSRKSARPRRSFDPTRPRFRDQEPPQPLWYYGGWGMRPKYQPGRSLGRRYPYARVPIGPRGAAWSLRR</sequence>
<reference evidence="2" key="1">
    <citation type="submission" date="2021-02" db="EMBL/GenBank/DDBJ databases">
        <authorList>
            <person name="Dougan E. K."/>
            <person name="Rhodes N."/>
            <person name="Thang M."/>
            <person name="Chan C."/>
        </authorList>
    </citation>
    <scope>NUCLEOTIDE SEQUENCE</scope>
</reference>
<dbReference type="Proteomes" id="UP000604046">
    <property type="component" value="Unassembled WGS sequence"/>
</dbReference>
<feature type="region of interest" description="Disordered" evidence="1">
    <location>
        <begin position="230"/>
        <end position="333"/>
    </location>
</feature>
<dbReference type="AlphaFoldDB" id="A0A812PD43"/>
<feature type="compositionally biased region" description="Basic residues" evidence="1">
    <location>
        <begin position="299"/>
        <end position="308"/>
    </location>
</feature>
<dbReference type="EMBL" id="CAJNDS010002135">
    <property type="protein sequence ID" value="CAE7345591.1"/>
    <property type="molecule type" value="Genomic_DNA"/>
</dbReference>
<evidence type="ECO:0000256" key="1">
    <source>
        <dbReference type="SAM" id="MobiDB-lite"/>
    </source>
</evidence>
<evidence type="ECO:0000313" key="2">
    <source>
        <dbReference type="EMBL" id="CAE7345591.1"/>
    </source>
</evidence>